<dbReference type="Pfam" id="PF13181">
    <property type="entry name" value="TPR_8"/>
    <property type="match status" value="3"/>
</dbReference>
<dbReference type="Gene3D" id="3.80.10.10">
    <property type="entry name" value="Ribonuclease Inhibitor"/>
    <property type="match status" value="1"/>
</dbReference>
<feature type="compositionally biased region" description="Basic and acidic residues" evidence="2">
    <location>
        <begin position="21"/>
        <end position="47"/>
    </location>
</feature>
<evidence type="ECO:0000259" key="3">
    <source>
        <dbReference type="PROSITE" id="PS50097"/>
    </source>
</evidence>
<dbReference type="Proteomes" id="UP001146793">
    <property type="component" value="Unassembled WGS sequence"/>
</dbReference>
<feature type="domain" description="BTB" evidence="3">
    <location>
        <begin position="795"/>
        <end position="859"/>
    </location>
</feature>
<dbReference type="PANTHER" id="PTHR44366">
    <property type="entry name" value="UDP-N-ACETYLGLUCOSAMINE--PEPTIDE N-ACETYLGLUCOSAMINYLTRANSFERASE 110 KDA SUBUNIT"/>
    <property type="match status" value="1"/>
</dbReference>
<dbReference type="EMBL" id="JANTQA010000015">
    <property type="protein sequence ID" value="KAJ3448317.1"/>
    <property type="molecule type" value="Genomic_DNA"/>
</dbReference>
<feature type="repeat" description="TPR" evidence="1">
    <location>
        <begin position="224"/>
        <end position="257"/>
    </location>
</feature>
<dbReference type="InterPro" id="IPR011333">
    <property type="entry name" value="SKP1/BTB/POZ_sf"/>
</dbReference>
<dbReference type="Pfam" id="PF00651">
    <property type="entry name" value="BTB"/>
    <property type="match status" value="1"/>
</dbReference>
<accession>A0AAV8A2D0</accession>
<evidence type="ECO:0000256" key="2">
    <source>
        <dbReference type="SAM" id="MobiDB-lite"/>
    </source>
</evidence>
<dbReference type="AlphaFoldDB" id="A0AAV8A2D0"/>
<reference evidence="4" key="1">
    <citation type="submission" date="2022-08" db="EMBL/GenBank/DDBJ databases">
        <title>Novel sulphate-reducing endosymbionts in the free-living metamonad Anaeramoeba.</title>
        <authorList>
            <person name="Jerlstrom-Hultqvist J."/>
            <person name="Cepicka I."/>
            <person name="Gallot-Lavallee L."/>
            <person name="Salas-Leiva D."/>
            <person name="Curtis B.A."/>
            <person name="Zahonova K."/>
            <person name="Pipaliya S."/>
            <person name="Dacks J."/>
            <person name="Roger A.J."/>
        </authorList>
    </citation>
    <scope>NUCLEOTIDE SEQUENCE</scope>
    <source>
        <strain evidence="4">Busselton2</strain>
    </source>
</reference>
<dbReference type="PANTHER" id="PTHR44366:SF1">
    <property type="entry name" value="UDP-N-ACETYLGLUCOSAMINE--PEPTIDE N-ACETYLGLUCOSAMINYLTRANSFERASE 110 KDA SUBUNIT"/>
    <property type="match status" value="1"/>
</dbReference>
<evidence type="ECO:0000313" key="5">
    <source>
        <dbReference type="Proteomes" id="UP001146793"/>
    </source>
</evidence>
<organism evidence="4 5">
    <name type="scientific">Anaeramoeba flamelloides</name>
    <dbReference type="NCBI Taxonomy" id="1746091"/>
    <lineage>
        <taxon>Eukaryota</taxon>
        <taxon>Metamonada</taxon>
        <taxon>Anaeramoebidae</taxon>
        <taxon>Anaeramoeba</taxon>
    </lineage>
</organism>
<dbReference type="InterPro" id="IPR032675">
    <property type="entry name" value="LRR_dom_sf"/>
</dbReference>
<dbReference type="Gene3D" id="1.25.40.10">
    <property type="entry name" value="Tetratricopeptide repeat domain"/>
    <property type="match status" value="2"/>
</dbReference>
<dbReference type="InterPro" id="IPR019734">
    <property type="entry name" value="TPR_rpt"/>
</dbReference>
<dbReference type="InterPro" id="IPR037919">
    <property type="entry name" value="OGT"/>
</dbReference>
<sequence length="905" mass="106360">MNENKLQPNSQNKENNIPNEQAERKKKEMDQGRESEKEKKETKILTKEEQTEISEQIKQAEKFYLQGNPEYARDLYLKILQKDDTNTVCLNNLATMYLKLNNNELAKEAYQKVIAINPDHLNSNYQLANLYLKENHFHQAKKIYLKILHTNKGHVGCLRNLAYLYFHNKEYDLSLVYSNKLIAQNPKNLYKVYNDVGSLYIRLTQFKMAVSYFQKSIQMNGNFSKSHFNLGRVYTKLEFFKFAIESYEKSIAIDPEYLDSYINLSALYLKKGLVAESKKKLSFAYTYLVKQIKNYAEIQKKDSRLKNEQEKKSLLTLQEELQQTQFKIAEIYFLEGKIEKSKTFIDYLSKRTGAYVTAAQHLKKKINCAIKFKQHLEDLLKKTNRDDTLDLSHYSVFGDMWNDLARFLQKSKWLRVLIFPGAKIPVHALQMIADSLESYDTITHLTIRNCIFSYNKAGKLIGKIIKNLKSLKVLDLSHSSFKCKSTGWLFSALYEGTPIETLKIKGIISDSCPISNVIELLSLESNLQNLHISGEKDYHKNWIDPFLKQGLLKNNQLKQIVMKNYQPSNEALSSLVQFVKNSKSVEKVYLSMRYYTSGHILDLLDSARLNQNKLSEIHFSTKNSANIRLFSGVRDKILQTAKINPNITYFGRKNYLARCSPEIRYTFENNKLLKKNLIQDFHLLYQRQELTDLNFCNKRIKIHSPILKFVLKQNWERNSIHSKTNTEFKYNKVLRILNDKKNVNFIEKFFKWCYTGSEPTHPHVTNICSQIGILYPEYYELKCELKELYSKQDEKDFTLIAFDGEVKIHKFILQARSELFRGLFFSADVTSINDYTGRSKFSLEIMCKFLYTQKFDPRDFIINNEKNELLYQDLLDVNEYYQFNKNIDWEGKLYSAWISIPKYLN</sequence>
<dbReference type="SMART" id="SM00028">
    <property type="entry name" value="TPR"/>
    <property type="match status" value="6"/>
</dbReference>
<keyword evidence="1" id="KW-0802">TPR repeat</keyword>
<dbReference type="SUPFAM" id="SSF48452">
    <property type="entry name" value="TPR-like"/>
    <property type="match status" value="1"/>
</dbReference>
<dbReference type="PROSITE" id="PS50097">
    <property type="entry name" value="BTB"/>
    <property type="match status" value="1"/>
</dbReference>
<feature type="region of interest" description="Disordered" evidence="2">
    <location>
        <begin position="1"/>
        <end position="47"/>
    </location>
</feature>
<dbReference type="InterPro" id="IPR000210">
    <property type="entry name" value="BTB/POZ_dom"/>
</dbReference>
<evidence type="ECO:0000313" key="4">
    <source>
        <dbReference type="EMBL" id="KAJ3448317.1"/>
    </source>
</evidence>
<dbReference type="SUPFAM" id="SSF54695">
    <property type="entry name" value="POZ domain"/>
    <property type="match status" value="1"/>
</dbReference>
<dbReference type="InterPro" id="IPR011990">
    <property type="entry name" value="TPR-like_helical_dom_sf"/>
</dbReference>
<dbReference type="PROSITE" id="PS50005">
    <property type="entry name" value="TPR"/>
    <property type="match status" value="3"/>
</dbReference>
<dbReference type="GO" id="GO:0006493">
    <property type="term" value="P:protein O-linked glycosylation"/>
    <property type="evidence" value="ECO:0007669"/>
    <property type="project" value="InterPro"/>
</dbReference>
<dbReference type="CDD" id="cd18186">
    <property type="entry name" value="BTB_POZ_ZBTB_KLHL-like"/>
    <property type="match status" value="1"/>
</dbReference>
<name>A0AAV8A2D0_9EUKA</name>
<gene>
    <name evidence="4" type="ORF">M0812_00796</name>
</gene>
<dbReference type="GO" id="GO:0097363">
    <property type="term" value="F:protein O-acetylglucosaminyltransferase activity"/>
    <property type="evidence" value="ECO:0007669"/>
    <property type="project" value="TreeGrafter"/>
</dbReference>
<feature type="repeat" description="TPR" evidence="1">
    <location>
        <begin position="87"/>
        <end position="120"/>
    </location>
</feature>
<feature type="repeat" description="TPR" evidence="1">
    <location>
        <begin position="190"/>
        <end position="223"/>
    </location>
</feature>
<protein>
    <submittedName>
        <fullName evidence="4">Tpr repeat-containing protein</fullName>
    </submittedName>
</protein>
<dbReference type="Gene3D" id="3.30.710.10">
    <property type="entry name" value="Potassium Channel Kv1.1, Chain A"/>
    <property type="match status" value="1"/>
</dbReference>
<comment type="caution">
    <text evidence="4">The sequence shown here is derived from an EMBL/GenBank/DDBJ whole genome shotgun (WGS) entry which is preliminary data.</text>
</comment>
<dbReference type="SUPFAM" id="SSF52047">
    <property type="entry name" value="RNI-like"/>
    <property type="match status" value="1"/>
</dbReference>
<proteinExistence type="predicted"/>
<feature type="compositionally biased region" description="Polar residues" evidence="2">
    <location>
        <begin position="1"/>
        <end position="19"/>
    </location>
</feature>
<evidence type="ECO:0000256" key="1">
    <source>
        <dbReference type="PROSITE-ProRule" id="PRU00339"/>
    </source>
</evidence>
<dbReference type="Pfam" id="PF00515">
    <property type="entry name" value="TPR_1"/>
    <property type="match status" value="1"/>
</dbReference>